<proteinExistence type="predicted"/>
<evidence type="ECO:0000313" key="2">
    <source>
        <dbReference type="EMBL" id="TWW09428.1"/>
    </source>
</evidence>
<reference evidence="2 3" key="2">
    <citation type="submission" date="2019-08" db="EMBL/GenBank/DDBJ databases">
        <authorList>
            <person name="Henke P."/>
        </authorList>
    </citation>
    <scope>NUCLEOTIDE SEQUENCE [LARGE SCALE GENOMIC DNA]</scope>
    <source>
        <strain evidence="2">Phe10_nw2017</strain>
    </source>
</reference>
<dbReference type="EMBL" id="SRHE01000278">
    <property type="protein sequence ID" value="TWW09428.1"/>
    <property type="molecule type" value="Genomic_DNA"/>
</dbReference>
<gene>
    <name evidence="2" type="ORF">E3A20_14410</name>
</gene>
<reference evidence="2 3" key="1">
    <citation type="submission" date="2019-08" db="EMBL/GenBank/DDBJ databases">
        <title>100 year-old enigma solved: identification of Planctomyces bekefii, the type genus and species of the phylum Planctomycetes.</title>
        <authorList>
            <person name="Svetlana D.N."/>
            <person name="Overmann J."/>
        </authorList>
    </citation>
    <scope>NUCLEOTIDE SEQUENCE [LARGE SCALE GENOMIC DNA]</scope>
    <source>
        <strain evidence="2">Phe10_nw2017</strain>
    </source>
</reference>
<dbReference type="AlphaFoldDB" id="A0A5C6M4C4"/>
<sequence length="166" mass="18023">MSNTQIAFLNRSNVPNRDALQASIDRLGFNLKLDPEFTPFDDSGFSPCTLEGAPDVGFEIYYAPALEIVNGDPNLSAIVGDRDFSISMVWGGSIKDCACTMVVSCALVTDFGAVVTYEGEPPDTVESLFANTKSILADAAKEKPRRQTPPAGAGTTPPKKPWWRFW</sequence>
<organism evidence="2 3">
    <name type="scientific">Planctomyces bekefii</name>
    <dbReference type="NCBI Taxonomy" id="1653850"/>
    <lineage>
        <taxon>Bacteria</taxon>
        <taxon>Pseudomonadati</taxon>
        <taxon>Planctomycetota</taxon>
        <taxon>Planctomycetia</taxon>
        <taxon>Planctomycetales</taxon>
        <taxon>Planctomycetaceae</taxon>
        <taxon>Planctomyces</taxon>
    </lineage>
</organism>
<feature type="region of interest" description="Disordered" evidence="1">
    <location>
        <begin position="139"/>
        <end position="162"/>
    </location>
</feature>
<protein>
    <submittedName>
        <fullName evidence="2">Uncharacterized protein</fullName>
    </submittedName>
</protein>
<evidence type="ECO:0000256" key="1">
    <source>
        <dbReference type="SAM" id="MobiDB-lite"/>
    </source>
</evidence>
<name>A0A5C6M4C4_9PLAN</name>
<comment type="caution">
    <text evidence="2">The sequence shown here is derived from an EMBL/GenBank/DDBJ whole genome shotgun (WGS) entry which is preliminary data.</text>
</comment>
<feature type="compositionally biased region" description="Low complexity" evidence="1">
    <location>
        <begin position="148"/>
        <end position="157"/>
    </location>
</feature>
<accession>A0A5C6M4C4</accession>
<evidence type="ECO:0000313" key="3">
    <source>
        <dbReference type="Proteomes" id="UP000321083"/>
    </source>
</evidence>
<keyword evidence="3" id="KW-1185">Reference proteome</keyword>
<dbReference type="Proteomes" id="UP000321083">
    <property type="component" value="Unassembled WGS sequence"/>
</dbReference>